<proteinExistence type="predicted"/>
<keyword evidence="2" id="KW-1185">Reference proteome</keyword>
<comment type="caution">
    <text evidence="1">The sequence shown here is derived from an EMBL/GenBank/DDBJ whole genome shotgun (WGS) entry which is preliminary data.</text>
</comment>
<gene>
    <name evidence="1" type="ORF">ACFQPS_19055</name>
</gene>
<protein>
    <submittedName>
        <fullName evidence="1">Uncharacterized protein</fullName>
    </submittedName>
</protein>
<organism evidence="1 2">
    <name type="scientific">Rhodocista pekingensis</name>
    <dbReference type="NCBI Taxonomy" id="201185"/>
    <lineage>
        <taxon>Bacteria</taxon>
        <taxon>Pseudomonadati</taxon>
        <taxon>Pseudomonadota</taxon>
        <taxon>Alphaproteobacteria</taxon>
        <taxon>Rhodospirillales</taxon>
        <taxon>Azospirillaceae</taxon>
        <taxon>Rhodocista</taxon>
    </lineage>
</organism>
<evidence type="ECO:0000313" key="1">
    <source>
        <dbReference type="EMBL" id="MFC7335274.1"/>
    </source>
</evidence>
<name>A0ABW2L0N6_9PROT</name>
<reference evidence="2" key="1">
    <citation type="journal article" date="2019" name="Int. J. Syst. Evol. Microbiol.">
        <title>The Global Catalogue of Microorganisms (GCM) 10K type strain sequencing project: providing services to taxonomists for standard genome sequencing and annotation.</title>
        <authorList>
            <consortium name="The Broad Institute Genomics Platform"/>
            <consortium name="The Broad Institute Genome Sequencing Center for Infectious Disease"/>
            <person name="Wu L."/>
            <person name="Ma J."/>
        </authorList>
    </citation>
    <scope>NUCLEOTIDE SEQUENCE [LARGE SCALE GENOMIC DNA]</scope>
    <source>
        <strain evidence="2">CGMCC 1.16275</strain>
    </source>
</reference>
<dbReference type="Proteomes" id="UP001596456">
    <property type="component" value="Unassembled WGS sequence"/>
</dbReference>
<dbReference type="RefSeq" id="WP_377360807.1">
    <property type="nucleotide sequence ID" value="NZ_JBHTCM010000028.1"/>
</dbReference>
<dbReference type="EMBL" id="JBHTCM010000028">
    <property type="protein sequence ID" value="MFC7335274.1"/>
    <property type="molecule type" value="Genomic_DNA"/>
</dbReference>
<sequence>MTASRSAFAARRTRIVQSCTRAVESCDPATLVRLEQMLAAIADGARLERYCVSSPLDADLPADMAQLLTLLDPPVGRA</sequence>
<evidence type="ECO:0000313" key="2">
    <source>
        <dbReference type="Proteomes" id="UP001596456"/>
    </source>
</evidence>
<accession>A0ABW2L0N6</accession>